<dbReference type="PANTHER" id="PTHR43277:SF4">
    <property type="entry name" value="ARGININE DECARBOXYLASE"/>
    <property type="match status" value="1"/>
</dbReference>
<organism evidence="5 6">
    <name type="scientific">Streptomyces litmocidini</name>
    <dbReference type="NCBI Taxonomy" id="67318"/>
    <lineage>
        <taxon>Bacteria</taxon>
        <taxon>Bacillati</taxon>
        <taxon>Actinomycetota</taxon>
        <taxon>Actinomycetes</taxon>
        <taxon>Kitasatosporales</taxon>
        <taxon>Streptomycetaceae</taxon>
        <taxon>Streptomyces</taxon>
    </lineage>
</organism>
<evidence type="ECO:0000259" key="4">
    <source>
        <dbReference type="Pfam" id="PF01276"/>
    </source>
</evidence>
<dbReference type="Pfam" id="PF01276">
    <property type="entry name" value="OKR_DC_1"/>
    <property type="match status" value="1"/>
</dbReference>
<evidence type="ECO:0000313" key="5">
    <source>
        <dbReference type="EMBL" id="MFI1719001.1"/>
    </source>
</evidence>
<dbReference type="InterPro" id="IPR015424">
    <property type="entry name" value="PyrdxlP-dep_Trfase"/>
</dbReference>
<evidence type="ECO:0000313" key="6">
    <source>
        <dbReference type="Proteomes" id="UP001611339"/>
    </source>
</evidence>
<evidence type="ECO:0000256" key="2">
    <source>
        <dbReference type="ARBA" id="ARBA00022898"/>
    </source>
</evidence>
<dbReference type="Gene3D" id="3.90.105.10">
    <property type="entry name" value="Molybdopterin biosynthesis moea protein, domain 2"/>
    <property type="match status" value="1"/>
</dbReference>
<accession>A0ABW7UH66</accession>
<gene>
    <name evidence="5" type="ORF">ACH407_36260</name>
</gene>
<dbReference type="PANTHER" id="PTHR43277">
    <property type="entry name" value="ARGININE DECARBOXYLASE"/>
    <property type="match status" value="1"/>
</dbReference>
<proteinExistence type="predicted"/>
<comment type="caution">
    <text evidence="5">The sequence shown here is derived from an EMBL/GenBank/DDBJ whole genome shotgun (WGS) entry which is preliminary data.</text>
</comment>
<feature type="domain" description="Orn/Lys/Arg decarboxylases family 1 pyridoxal-P attachment site" evidence="4">
    <location>
        <begin position="26"/>
        <end position="358"/>
    </location>
</feature>
<dbReference type="InterPro" id="IPR000310">
    <property type="entry name" value="Orn/Lys/Arg_deCO2ase_major_dom"/>
</dbReference>
<reference evidence="5 6" key="1">
    <citation type="submission" date="2024-10" db="EMBL/GenBank/DDBJ databases">
        <title>The Natural Products Discovery Center: Release of the First 8490 Sequenced Strains for Exploring Actinobacteria Biosynthetic Diversity.</title>
        <authorList>
            <person name="Kalkreuter E."/>
            <person name="Kautsar S.A."/>
            <person name="Yang D."/>
            <person name="Bader C.D."/>
            <person name="Teijaro C.N."/>
            <person name="Fluegel L."/>
            <person name="Davis C.M."/>
            <person name="Simpson J.R."/>
            <person name="Lauterbach L."/>
            <person name="Steele A.D."/>
            <person name="Gui C."/>
            <person name="Meng S."/>
            <person name="Li G."/>
            <person name="Viehrig K."/>
            <person name="Ye F."/>
            <person name="Su P."/>
            <person name="Kiefer A.F."/>
            <person name="Nichols A."/>
            <person name="Cepeda A.J."/>
            <person name="Yan W."/>
            <person name="Fan B."/>
            <person name="Jiang Y."/>
            <person name="Adhikari A."/>
            <person name="Zheng C.-J."/>
            <person name="Schuster L."/>
            <person name="Cowan T.M."/>
            <person name="Smanski M.J."/>
            <person name="Chevrette M.G."/>
            <person name="De Carvalho L.P.S."/>
            <person name="Shen B."/>
        </authorList>
    </citation>
    <scope>NUCLEOTIDE SEQUENCE [LARGE SCALE GENOMIC DNA]</scope>
    <source>
        <strain evidence="5 6">NPDC020602</strain>
    </source>
</reference>
<keyword evidence="6" id="KW-1185">Reference proteome</keyword>
<dbReference type="SUPFAM" id="SSF53383">
    <property type="entry name" value="PLP-dependent transferases"/>
    <property type="match status" value="1"/>
</dbReference>
<evidence type="ECO:0000256" key="1">
    <source>
        <dbReference type="ARBA" id="ARBA00001933"/>
    </source>
</evidence>
<dbReference type="EMBL" id="JBIRUI010000029">
    <property type="protein sequence ID" value="MFI1719001.1"/>
    <property type="molecule type" value="Genomic_DNA"/>
</dbReference>
<dbReference type="InterPro" id="IPR052357">
    <property type="entry name" value="Orn_Lys_Arg_decarboxylase-I"/>
</dbReference>
<dbReference type="Gene3D" id="3.40.640.10">
    <property type="entry name" value="Type I PLP-dependent aspartate aminotransferase-like (Major domain)"/>
    <property type="match status" value="1"/>
</dbReference>
<dbReference type="Proteomes" id="UP001611339">
    <property type="component" value="Unassembled WGS sequence"/>
</dbReference>
<dbReference type="InterPro" id="IPR015421">
    <property type="entry name" value="PyrdxlP-dep_Trfase_major"/>
</dbReference>
<keyword evidence="2" id="KW-0663">Pyridoxal phosphate</keyword>
<protein>
    <submittedName>
        <fullName evidence="5">Arginine decarboxylase</fullName>
    </submittedName>
</protein>
<name>A0ABW7UH66_9ACTN</name>
<evidence type="ECO:0000256" key="3">
    <source>
        <dbReference type="SAM" id="MobiDB-lite"/>
    </source>
</evidence>
<comment type="cofactor">
    <cofactor evidence="1">
        <name>pyridoxal 5'-phosphate</name>
        <dbReference type="ChEBI" id="CHEBI:597326"/>
    </cofactor>
</comment>
<feature type="region of interest" description="Disordered" evidence="3">
    <location>
        <begin position="1"/>
        <end position="24"/>
    </location>
</feature>
<dbReference type="RefSeq" id="WP_359591249.1">
    <property type="nucleotide sequence ID" value="NZ_JBEYXG010000035.1"/>
</dbReference>
<sequence length="573" mass="60968">MTASTSSTPEPATQPARPGAYPDGRTPLADAVLAVARRDIATFHALPLSHGRSIRDSHMRETYEALFGVAQLAADVSYSGTMLDSFFRPRGPLREAQRLAARSFGADATFFLSAGTSTANRVALTALTQPGSRVLADRSCHQSVHFALNSLGVQVAYAPMQRCCDGCPRTYADLPRLLEMFRAAAAEGRPFDTVVLSAVSYDGVRYDLPTVLAELAAVHPTVSVLVDEAWGAAHRFHPRLRPLTALHAVETLRAADPRLAMNVAVTHSAHKSMSALRQGSYLHLIGDGEAQERTAQALFQHHTTSPSWPVLASLDLARLQAETEGESLLGRSLGLARTLRVELATDPRLSAYRPLGPDGHLTDAAQLVSDDPTRVLVDISALGITAADFRRMLFDEYALYVARESGDAVLFHIHIGVDEATLLRLLDALRTIQRTYRSASAALATGTSEHFIIAYPPGIPITVPGEKLCERTLSQIDTLRSSGCEIYTLRNPTVSARELAVQAAATGSVPVTADHLTVESLTGENLRGEGLAAEQLGTERLSTQQLAGAAAAVSAAGTTAATVTAAATAVSTS</sequence>
<feature type="compositionally biased region" description="Low complexity" evidence="3">
    <location>
        <begin position="1"/>
        <end position="16"/>
    </location>
</feature>